<evidence type="ECO:0000259" key="3">
    <source>
        <dbReference type="PROSITE" id="PS50022"/>
    </source>
</evidence>
<keyword evidence="6" id="KW-1185">Reference proteome</keyword>
<dbReference type="GO" id="GO:0005975">
    <property type="term" value="P:carbohydrate metabolic process"/>
    <property type="evidence" value="ECO:0007669"/>
    <property type="project" value="InterPro"/>
</dbReference>
<dbReference type="InterPro" id="IPR000757">
    <property type="entry name" value="Beta-glucanase-like"/>
</dbReference>
<accession>A0A5C6LP92</accession>
<keyword evidence="2" id="KW-0732">Signal</keyword>
<dbReference type="InterPro" id="IPR051941">
    <property type="entry name" value="BG_Antigen-Binding_Lectin"/>
</dbReference>
<sequence length="915" mass="99551">MKTLLSFSVALLLCCTVRAQNWTLIWSDEFNGPSLDLTKWSYETGTGVNGDFGTGQLDRATNRLENVGIESGIAGANGNVLRISTRKEFYIDRNYTSGRINSNGKASWGPQHRIVARVWPKGVRTMGQGFAFWMMPDELPQGQSTISWPQGGEIDIMEYVGSIPTFNLGSTHYAWAWNNNQWADWNHGHQGGYYSFAEQQAPDNPEYIRVDLGAVVSVDRVELNWENTGKSFKIQTSTDGTTWSDAYTTTAGDGGIDNITFGARNARFVRMYGTQRSNDWGYSLFEFQVFGGSSANLALNKPAVASSTQGADVAAGLAFDGSATTRWSSSLRNPDYQCCAQSSATDPAVAANGWHEYGIDWFADRIEFFVDGNVYHIHYFEDGAAFAADGQNEAQVQVVNGKRVRKSEFSNLYSEWHPFEHKMYAILSAGVGGSGNTYGGPIVDQAIFPADVYIDWVRVYSNGITYNPPPTVTLTAPTGAETYAAPANITLTATASDRDGGTISSVTFYNGTAVIGTDNTAPYSVQWNNVAAGNYTITAKVTDNGGATATSNAVTVAVNGTSSNLALNRPGTASSVTGAFAASNAFDASATTRWESAYADPQWIYVDLGNTYNVNRVKITWETAMGKDYRVEISNDLNNWQLLKTVTGNTALVNDWTALSGSGRYVRVYGTARGTQYGYSIFGMEVYGSGASTSANIALNKTGTASSITGVFNANNAFDADAGSRWESAYTDPQWIYVDLGGNYNVNRVKVTWETALGKDYRVEISTDLNNWQLLKTVTGNTALVNDWTGLSGTGRYVRVYGTARGTQWGYSIFSTEVYGSAAALPVNTQAALKPVEEKIITAQFRGYPNPVVNNYNVEGVEDRSRVTVLYIDGTPALRTQVTGARIDLSPLKPGMYIIQIFSKQGVINQKIIKQ</sequence>
<feature type="signal peptide" evidence="2">
    <location>
        <begin position="1"/>
        <end position="19"/>
    </location>
</feature>
<dbReference type="Proteomes" id="UP000318815">
    <property type="component" value="Unassembled WGS sequence"/>
</dbReference>
<dbReference type="InterPro" id="IPR008979">
    <property type="entry name" value="Galactose-bd-like_sf"/>
</dbReference>
<dbReference type="PANTHER" id="PTHR45713:SF6">
    <property type="entry name" value="F5_8 TYPE C DOMAIN-CONTAINING PROTEIN"/>
    <property type="match status" value="1"/>
</dbReference>
<evidence type="ECO:0000256" key="1">
    <source>
        <dbReference type="ARBA" id="ARBA00006865"/>
    </source>
</evidence>
<feature type="domain" description="GH16" evidence="4">
    <location>
        <begin position="173"/>
        <end position="465"/>
    </location>
</feature>
<evidence type="ECO:0000259" key="4">
    <source>
        <dbReference type="PROSITE" id="PS51762"/>
    </source>
</evidence>
<dbReference type="SUPFAM" id="SSF49785">
    <property type="entry name" value="Galactose-binding domain-like"/>
    <property type="match status" value="3"/>
</dbReference>
<dbReference type="Pfam" id="PF17957">
    <property type="entry name" value="Big_7"/>
    <property type="match status" value="1"/>
</dbReference>
<dbReference type="SUPFAM" id="SSF49899">
    <property type="entry name" value="Concanavalin A-like lectins/glucanases"/>
    <property type="match status" value="1"/>
</dbReference>
<dbReference type="Gene3D" id="2.60.120.200">
    <property type="match status" value="2"/>
</dbReference>
<reference evidence="5 6" key="1">
    <citation type="submission" date="2019-08" db="EMBL/GenBank/DDBJ databases">
        <title>Whole genome sequencing of chitin degrading bacteria Chitinophaga pinensis YS16.</title>
        <authorList>
            <person name="Singh R.P."/>
            <person name="Manchanda G."/>
            <person name="Maurya I.K."/>
            <person name="Joshi N.K."/>
            <person name="Srivastava A.K."/>
        </authorList>
    </citation>
    <scope>NUCLEOTIDE SEQUENCE [LARGE SCALE GENOMIC DNA]</scope>
    <source>
        <strain evidence="5 6">YS-16</strain>
    </source>
</reference>
<dbReference type="Pfam" id="PF22633">
    <property type="entry name" value="F5_F8_type_C_2"/>
    <property type="match status" value="3"/>
</dbReference>
<dbReference type="CDD" id="cd08023">
    <property type="entry name" value="GH16_laminarinase_like"/>
    <property type="match status" value="1"/>
</dbReference>
<evidence type="ECO:0000256" key="2">
    <source>
        <dbReference type="SAM" id="SignalP"/>
    </source>
</evidence>
<dbReference type="InterPro" id="IPR013320">
    <property type="entry name" value="ConA-like_dom_sf"/>
</dbReference>
<gene>
    <name evidence="5" type="ORF">FEF09_27455</name>
</gene>
<dbReference type="Gene3D" id="2.60.40.10">
    <property type="entry name" value="Immunoglobulins"/>
    <property type="match status" value="1"/>
</dbReference>
<dbReference type="InterPro" id="IPR026444">
    <property type="entry name" value="Secre_tail"/>
</dbReference>
<dbReference type="InterPro" id="IPR000421">
    <property type="entry name" value="FA58C"/>
</dbReference>
<dbReference type="AlphaFoldDB" id="A0A5C6LP92"/>
<dbReference type="EMBL" id="VOHS01000058">
    <property type="protein sequence ID" value="TWV93294.1"/>
    <property type="molecule type" value="Genomic_DNA"/>
</dbReference>
<dbReference type="PANTHER" id="PTHR45713">
    <property type="entry name" value="FTP DOMAIN-CONTAINING PROTEIN"/>
    <property type="match status" value="1"/>
</dbReference>
<feature type="chain" id="PRO_5022997205" evidence="2">
    <location>
        <begin position="20"/>
        <end position="915"/>
    </location>
</feature>
<keyword evidence="5" id="KW-0378">Hydrolase</keyword>
<protein>
    <submittedName>
        <fullName evidence="5">Family 16 glycosylhydrolase</fullName>
    </submittedName>
</protein>
<dbReference type="PROSITE" id="PS51762">
    <property type="entry name" value="GH16_2"/>
    <property type="match status" value="1"/>
</dbReference>
<dbReference type="InterPro" id="IPR013783">
    <property type="entry name" value="Ig-like_fold"/>
</dbReference>
<evidence type="ECO:0000313" key="5">
    <source>
        <dbReference type="EMBL" id="TWV93294.1"/>
    </source>
</evidence>
<proteinExistence type="inferred from homology"/>
<comment type="caution">
    <text evidence="5">The sequence shown here is derived from an EMBL/GenBank/DDBJ whole genome shotgun (WGS) entry which is preliminary data.</text>
</comment>
<feature type="domain" description="F5/8 type C" evidence="3">
    <location>
        <begin position="553"/>
        <end position="689"/>
    </location>
</feature>
<dbReference type="NCBIfam" id="TIGR04183">
    <property type="entry name" value="Por_Secre_tail"/>
    <property type="match status" value="1"/>
</dbReference>
<name>A0A5C6LP92_9BACT</name>
<feature type="domain" description="F5/8 type C" evidence="3">
    <location>
        <begin position="151"/>
        <end position="292"/>
    </location>
</feature>
<dbReference type="RefSeq" id="WP_146308062.1">
    <property type="nucleotide sequence ID" value="NZ_VOHS01000058.1"/>
</dbReference>
<dbReference type="Gene3D" id="2.60.120.260">
    <property type="entry name" value="Galactose-binding domain-like"/>
    <property type="match status" value="3"/>
</dbReference>
<organism evidence="5 6">
    <name type="scientific">Chitinophaga pinensis</name>
    <dbReference type="NCBI Taxonomy" id="79329"/>
    <lineage>
        <taxon>Bacteria</taxon>
        <taxon>Pseudomonadati</taxon>
        <taxon>Bacteroidota</taxon>
        <taxon>Chitinophagia</taxon>
        <taxon>Chitinophagales</taxon>
        <taxon>Chitinophagaceae</taxon>
        <taxon>Chitinophaga</taxon>
    </lineage>
</organism>
<dbReference type="PROSITE" id="PS50022">
    <property type="entry name" value="FA58C_3"/>
    <property type="match status" value="3"/>
</dbReference>
<dbReference type="SMART" id="SM00231">
    <property type="entry name" value="FA58C"/>
    <property type="match status" value="2"/>
</dbReference>
<comment type="similarity">
    <text evidence="1">Belongs to the glycosyl hydrolase 16 family.</text>
</comment>
<feature type="domain" description="F5/8 type C" evidence="3">
    <location>
        <begin position="719"/>
        <end position="821"/>
    </location>
</feature>
<evidence type="ECO:0000313" key="6">
    <source>
        <dbReference type="Proteomes" id="UP000318815"/>
    </source>
</evidence>
<dbReference type="OrthoDB" id="9776255at2"/>
<dbReference type="GO" id="GO:0004553">
    <property type="term" value="F:hydrolase activity, hydrolyzing O-glycosyl compounds"/>
    <property type="evidence" value="ECO:0007669"/>
    <property type="project" value="InterPro"/>
</dbReference>